<comment type="caution">
    <text evidence="1">The sequence shown here is derived from an EMBL/GenBank/DDBJ whole genome shotgun (WGS) entry which is preliminary data.</text>
</comment>
<evidence type="ECO:0000313" key="2">
    <source>
        <dbReference type="Proteomes" id="UP001195903"/>
    </source>
</evidence>
<dbReference type="Proteomes" id="UP001195903">
    <property type="component" value="Unassembled WGS sequence"/>
</dbReference>
<protein>
    <submittedName>
        <fullName evidence="1">Uncharacterized protein</fullName>
    </submittedName>
</protein>
<sequence>MSHPRGVALVTENLGDEVSFYSLKYDADELVLQLKVAGRRCELTFACVSGFRLLDQADLMEYWAEFSLSNGWLFLLTEGGWLAQEQSRSGFMASCNLALREFLVVTDKECVSVLSCENQPDIQWQEP</sequence>
<name>A0ABS5V0C0_9GAMM</name>
<gene>
    <name evidence="1" type="ORF">KJI95_05165</name>
</gene>
<dbReference type="RefSeq" id="WP_214506062.1">
    <property type="nucleotide sequence ID" value="NZ_JAHEPS010000001.1"/>
</dbReference>
<proteinExistence type="predicted"/>
<organism evidence="1 2">
    <name type="scientific">Shewanella jiangmenensis</name>
    <dbReference type="NCBI Taxonomy" id="2837387"/>
    <lineage>
        <taxon>Bacteria</taxon>
        <taxon>Pseudomonadati</taxon>
        <taxon>Pseudomonadota</taxon>
        <taxon>Gammaproteobacteria</taxon>
        <taxon>Alteromonadales</taxon>
        <taxon>Shewanellaceae</taxon>
        <taxon>Shewanella</taxon>
    </lineage>
</organism>
<reference evidence="1 2" key="1">
    <citation type="submission" date="2021-05" db="EMBL/GenBank/DDBJ databases">
        <title>Shewanella sp. JM162201.</title>
        <authorList>
            <person name="Xu S."/>
            <person name="Li A."/>
        </authorList>
    </citation>
    <scope>NUCLEOTIDE SEQUENCE [LARGE SCALE GENOMIC DNA]</scope>
    <source>
        <strain evidence="1 2">JM162201</strain>
    </source>
</reference>
<keyword evidence="2" id="KW-1185">Reference proteome</keyword>
<evidence type="ECO:0000313" key="1">
    <source>
        <dbReference type="EMBL" id="MBT1443913.1"/>
    </source>
</evidence>
<accession>A0ABS5V0C0</accession>
<dbReference type="EMBL" id="JAHEPS010000001">
    <property type="protein sequence ID" value="MBT1443913.1"/>
    <property type="molecule type" value="Genomic_DNA"/>
</dbReference>